<dbReference type="PROSITE" id="PS51094">
    <property type="entry name" value="PTS_EIIA_TYPE_2"/>
    <property type="match status" value="1"/>
</dbReference>
<accession>A0A2U8VNB6</accession>
<sequence>MIQMPKRELSLTRLISPERILSRLPGNARHQVTRALVGAAACDLGLEAKTILTTLAHQPGQPTFGPARGVAMLHVGVDVPRRPAAFLARLKEPIAFGAADGEFVQIVTLVLAPTDEPSTLLRAMACVARRLRSRSVREAIRTAHDAVAIFSILVEERWPAAASDFHDKEDRRAKLCRLS</sequence>
<protein>
    <recommendedName>
        <fullName evidence="1">PTS EIIA type-2 domain-containing protein</fullName>
    </recommendedName>
</protein>
<keyword evidence="3" id="KW-1185">Reference proteome</keyword>
<organism evidence="2 3">
    <name type="scientific">Methylobacterium radiodurans</name>
    <dbReference type="NCBI Taxonomy" id="2202828"/>
    <lineage>
        <taxon>Bacteria</taxon>
        <taxon>Pseudomonadati</taxon>
        <taxon>Pseudomonadota</taxon>
        <taxon>Alphaproteobacteria</taxon>
        <taxon>Hyphomicrobiales</taxon>
        <taxon>Methylobacteriaceae</taxon>
        <taxon>Methylobacterium</taxon>
    </lineage>
</organism>
<evidence type="ECO:0000313" key="2">
    <source>
        <dbReference type="EMBL" id="AWN35114.1"/>
    </source>
</evidence>
<name>A0A2U8VNB6_9HYPH</name>
<dbReference type="Gene3D" id="3.40.930.10">
    <property type="entry name" value="Mannitol-specific EII, Chain A"/>
    <property type="match status" value="1"/>
</dbReference>
<evidence type="ECO:0000259" key="1">
    <source>
        <dbReference type="PROSITE" id="PS51094"/>
    </source>
</evidence>
<dbReference type="Proteomes" id="UP000246058">
    <property type="component" value="Chromosome"/>
</dbReference>
<dbReference type="SUPFAM" id="SSF55804">
    <property type="entry name" value="Phoshotransferase/anion transport protein"/>
    <property type="match status" value="1"/>
</dbReference>
<dbReference type="InterPro" id="IPR002178">
    <property type="entry name" value="PTS_EIIA_type-2_dom"/>
</dbReference>
<dbReference type="InterPro" id="IPR051541">
    <property type="entry name" value="PTS_SugarTrans_NitroReg"/>
</dbReference>
<dbReference type="GO" id="GO:0030295">
    <property type="term" value="F:protein kinase activator activity"/>
    <property type="evidence" value="ECO:0007669"/>
    <property type="project" value="TreeGrafter"/>
</dbReference>
<dbReference type="OrthoDB" id="95460at2"/>
<feature type="domain" description="PTS EIIA type-2" evidence="1">
    <location>
        <begin position="13"/>
        <end position="156"/>
    </location>
</feature>
<reference evidence="2 3" key="1">
    <citation type="submission" date="2018-05" db="EMBL/GenBank/DDBJ databases">
        <title>Complete Genome Sequence of Methylobacterium sp. 17Sr1-43.</title>
        <authorList>
            <person name="Srinivasan S."/>
        </authorList>
    </citation>
    <scope>NUCLEOTIDE SEQUENCE [LARGE SCALE GENOMIC DNA]</scope>
    <source>
        <strain evidence="2 3">17Sr1-43</strain>
    </source>
</reference>
<dbReference type="RefSeq" id="WP_109950245.1">
    <property type="nucleotide sequence ID" value="NZ_CP029551.1"/>
</dbReference>
<dbReference type="Pfam" id="PF00359">
    <property type="entry name" value="PTS_EIIA_2"/>
    <property type="match status" value="1"/>
</dbReference>
<dbReference type="PANTHER" id="PTHR47738">
    <property type="entry name" value="PTS SYSTEM FRUCTOSE-LIKE EIIA COMPONENT-RELATED"/>
    <property type="match status" value="1"/>
</dbReference>
<proteinExistence type="predicted"/>
<dbReference type="InterPro" id="IPR016152">
    <property type="entry name" value="PTrfase/Anion_transptr"/>
</dbReference>
<dbReference type="KEGG" id="meti:DK427_04610"/>
<dbReference type="EMBL" id="CP029551">
    <property type="protein sequence ID" value="AWN35114.1"/>
    <property type="molecule type" value="Genomic_DNA"/>
</dbReference>
<dbReference type="AlphaFoldDB" id="A0A2U8VNB6"/>
<dbReference type="PANTHER" id="PTHR47738:SF1">
    <property type="entry name" value="NITROGEN REGULATORY PROTEIN"/>
    <property type="match status" value="1"/>
</dbReference>
<evidence type="ECO:0000313" key="3">
    <source>
        <dbReference type="Proteomes" id="UP000246058"/>
    </source>
</evidence>
<gene>
    <name evidence="2" type="ORF">DK427_04610</name>
</gene>